<dbReference type="InterPro" id="IPR036291">
    <property type="entry name" value="NAD(P)-bd_dom_sf"/>
</dbReference>
<dbReference type="Pfam" id="PF21076">
    <property type="entry name" value="GDH_ACT2"/>
    <property type="match status" value="1"/>
</dbReference>
<keyword evidence="1" id="KW-0560">Oxidoreductase</keyword>
<dbReference type="EMBL" id="BMZH01000008">
    <property type="protein sequence ID" value="GHA97839.1"/>
    <property type="molecule type" value="Genomic_DNA"/>
</dbReference>
<dbReference type="GO" id="GO:0004352">
    <property type="term" value="F:glutamate dehydrogenase (NAD+) activity"/>
    <property type="evidence" value="ECO:0007669"/>
    <property type="project" value="InterPro"/>
</dbReference>
<dbReference type="InterPro" id="IPR028971">
    <property type="entry name" value="NAD-GDH_cat"/>
</dbReference>
<evidence type="ECO:0000259" key="5">
    <source>
        <dbReference type="Pfam" id="PF21075"/>
    </source>
</evidence>
<dbReference type="GO" id="GO:0004069">
    <property type="term" value="F:L-aspartate:2-oxoglutarate aminotransferase activity"/>
    <property type="evidence" value="ECO:0007669"/>
    <property type="project" value="InterPro"/>
</dbReference>
<evidence type="ECO:0000259" key="6">
    <source>
        <dbReference type="Pfam" id="PF21076"/>
    </source>
</evidence>
<dbReference type="PANTHER" id="PTHR43403:SF1">
    <property type="entry name" value="NAD-SPECIFIC GLUTAMATE DEHYDROGENASE"/>
    <property type="match status" value="1"/>
</dbReference>
<evidence type="ECO:0000313" key="9">
    <source>
        <dbReference type="Proteomes" id="UP000634004"/>
    </source>
</evidence>
<dbReference type="Pfam" id="PF05088">
    <property type="entry name" value="Bac_GDH_CD"/>
    <property type="match status" value="1"/>
</dbReference>
<dbReference type="InterPro" id="IPR049059">
    <property type="entry name" value="NAD_Glu_DH_HM1"/>
</dbReference>
<evidence type="ECO:0000256" key="1">
    <source>
        <dbReference type="ARBA" id="ARBA00023002"/>
    </source>
</evidence>
<evidence type="ECO:0000313" key="8">
    <source>
        <dbReference type="EMBL" id="GHA97839.1"/>
    </source>
</evidence>
<dbReference type="PIRSF" id="PIRSF036761">
    <property type="entry name" value="GDH_Mll4104"/>
    <property type="match status" value="1"/>
</dbReference>
<dbReference type="RefSeq" id="WP_189498211.1">
    <property type="nucleotide sequence ID" value="NZ_BMZH01000008.1"/>
</dbReference>
<dbReference type="InterPro" id="IPR048381">
    <property type="entry name" value="GDH_C"/>
</dbReference>
<evidence type="ECO:0000259" key="4">
    <source>
        <dbReference type="Pfam" id="PF21074"/>
    </source>
</evidence>
<dbReference type="InterPro" id="IPR049064">
    <property type="entry name" value="NAD_Glu_DH_ACT3"/>
</dbReference>
<dbReference type="Gene3D" id="3.40.50.720">
    <property type="entry name" value="NAD(P)-binding Rossmann-like Domain"/>
    <property type="match status" value="1"/>
</dbReference>
<evidence type="ECO:0000256" key="2">
    <source>
        <dbReference type="SAM" id="Coils"/>
    </source>
</evidence>
<reference evidence="8" key="1">
    <citation type="journal article" date="2014" name="Int. J. Syst. Evol. Microbiol.">
        <title>Complete genome sequence of Corynebacterium casei LMG S-19264T (=DSM 44701T), isolated from a smear-ripened cheese.</title>
        <authorList>
            <consortium name="US DOE Joint Genome Institute (JGI-PGF)"/>
            <person name="Walter F."/>
            <person name="Albersmeier A."/>
            <person name="Kalinowski J."/>
            <person name="Ruckert C."/>
        </authorList>
    </citation>
    <scope>NUCLEOTIDE SEQUENCE</scope>
    <source>
        <strain evidence="8">KCTC 32513</strain>
    </source>
</reference>
<comment type="caution">
    <text evidence="8">The sequence shown here is derived from an EMBL/GenBank/DDBJ whole genome shotgun (WGS) entry which is preliminary data.</text>
</comment>
<feature type="domain" description="NAD-glutamate dehydrogenase ACT2" evidence="6">
    <location>
        <begin position="409"/>
        <end position="497"/>
    </location>
</feature>
<name>A0A8J3CRA3_9PROT</name>
<keyword evidence="2" id="KW-0175">Coiled coil</keyword>
<proteinExistence type="predicted"/>
<dbReference type="SUPFAM" id="SSF53223">
    <property type="entry name" value="Aminoacid dehydrogenase-like, N-terminal domain"/>
    <property type="match status" value="1"/>
</dbReference>
<dbReference type="InterPro" id="IPR049062">
    <property type="entry name" value="NAD_Glu_DH_ACT2"/>
</dbReference>
<dbReference type="SUPFAM" id="SSF51735">
    <property type="entry name" value="NAD(P)-binding Rossmann-fold domains"/>
    <property type="match status" value="1"/>
</dbReference>
<accession>A0A8J3CRA3</accession>
<dbReference type="Pfam" id="PF21078">
    <property type="entry name" value="GDH_HM3"/>
    <property type="match status" value="1"/>
</dbReference>
<dbReference type="InterPro" id="IPR046346">
    <property type="entry name" value="Aminoacid_DH-like_N_sf"/>
</dbReference>
<protein>
    <submittedName>
        <fullName evidence="8">Glutamate dehydrogenase</fullName>
    </submittedName>
</protein>
<feature type="domain" description="NAD-glutamate dehydrogenase catalytic" evidence="3">
    <location>
        <begin position="731"/>
        <end position="1224"/>
    </location>
</feature>
<dbReference type="GO" id="GO:0006538">
    <property type="term" value="P:L-glutamate catabolic process"/>
    <property type="evidence" value="ECO:0007669"/>
    <property type="project" value="InterPro"/>
</dbReference>
<keyword evidence="9" id="KW-1185">Reference proteome</keyword>
<dbReference type="Pfam" id="PF21074">
    <property type="entry name" value="GDH_C"/>
    <property type="match status" value="1"/>
</dbReference>
<dbReference type="Pfam" id="PF21073">
    <property type="entry name" value="GDH_HM1"/>
    <property type="match status" value="1"/>
</dbReference>
<dbReference type="PANTHER" id="PTHR43403">
    <property type="entry name" value="NAD-SPECIFIC GLUTAMATE DEHYDROGENASE"/>
    <property type="match status" value="1"/>
</dbReference>
<feature type="domain" description="NAD-glutamate dehydrogenase N-terminal ACT1" evidence="5">
    <location>
        <begin position="36"/>
        <end position="169"/>
    </location>
</feature>
<dbReference type="Proteomes" id="UP000634004">
    <property type="component" value="Unassembled WGS sequence"/>
</dbReference>
<evidence type="ECO:0000259" key="7">
    <source>
        <dbReference type="Pfam" id="PF21077"/>
    </source>
</evidence>
<dbReference type="InterPro" id="IPR007780">
    <property type="entry name" value="NAD_Glu_DH_bac"/>
</dbReference>
<reference evidence="8" key="2">
    <citation type="submission" date="2020-09" db="EMBL/GenBank/DDBJ databases">
        <authorList>
            <person name="Sun Q."/>
            <person name="Kim S."/>
        </authorList>
    </citation>
    <scope>NUCLEOTIDE SEQUENCE</scope>
    <source>
        <strain evidence="8">KCTC 32513</strain>
    </source>
</reference>
<dbReference type="Pfam" id="PF21075">
    <property type="entry name" value="GDH_ACT1"/>
    <property type="match status" value="1"/>
</dbReference>
<dbReference type="Pfam" id="PF21077">
    <property type="entry name" value="GDH_ACT3"/>
    <property type="match status" value="1"/>
</dbReference>
<organism evidence="8 9">
    <name type="scientific">Algimonas arctica</name>
    <dbReference type="NCBI Taxonomy" id="1479486"/>
    <lineage>
        <taxon>Bacteria</taxon>
        <taxon>Pseudomonadati</taxon>
        <taxon>Pseudomonadota</taxon>
        <taxon>Alphaproteobacteria</taxon>
        <taxon>Maricaulales</taxon>
        <taxon>Robiginitomaculaceae</taxon>
        <taxon>Algimonas</taxon>
    </lineage>
</organism>
<feature type="coiled-coil region" evidence="2">
    <location>
        <begin position="1369"/>
        <end position="1396"/>
    </location>
</feature>
<gene>
    <name evidence="8" type="primary">gdhZ</name>
    <name evidence="8" type="ORF">GCM10009069_21050</name>
</gene>
<feature type="domain" description="NAD-glutamate dehydrogenase ACT3" evidence="7">
    <location>
        <begin position="554"/>
        <end position="620"/>
    </location>
</feature>
<feature type="domain" description="NAD-specific glutamate dehydrogenase C-terminal" evidence="4">
    <location>
        <begin position="1270"/>
        <end position="1609"/>
    </location>
</feature>
<sequence length="1615" mass="179975">MGSLLFSESAFLEAASREEDFTNLGAGDFERGAEAFLTSFYKDALENEFLDYNLADLILLARDFWMTGNRRLPSEFLVSVKSSPVLVEASKADTVVQVVCDDMSFLVDSLVAAVSSLGINVSGLFHPIVEGWRDEKGKWCASGTEVTESMILLLIAPQGRRSQKRLEEEIRKTLEEVKTINEDFLPLVQNVRMRAEALKHAHGKTSKDDVDEGVAFLEWLADGNFVLFGARSYDYTQSSTTDASDFDYINPTIVDGESLGLLRDPLVTILRQSSEPSSISTNVERFVLEAPPVTVAKSNLVTRVHRRVRMDYVSVKHFSKSGKVTGETRYVGLFTSDAYNRSPNYVPLIRQKVARVTERSGWQPGSHNAKRLDYVLTSYPRDELFQISDDELLRIATGVAQAFDRPRTRIFVRRDQFERFVSVLVYVQQEHYNTRVRQRIGEQLKDAFGGRLSAFYPQYSDAPMARVHYIIGMDPDQGLHPDITELEAQVARIAQPWFEGVRHLSEGSDDDHAFKAIDNYKGAFSVAYQDEYSSHQALADIIVCETLSETDSLSVRVFETTHIEDRVFKVKIYQLGERLEPSRIMPVFSHFNCHIVEERGYEITRQDGSVIWVHDYEIRLDFVPSDTDKLTQTFETAFLATWNGLNEDDAFNKLILPQNAEWRDIAFLRLVARYRRQSGLDPSEATQIEALETYPSLTRLLLALKTAKFDPSAFKKHADRKAACESLKQSITTELTSVSSLEHDRVIRRMADVIIAGLRTNFYQPAGAQVKPYISLKIKSDTLDNLPEPKPYREVYVSSPRVEGVHLRFGPVARGGLRWSDRRDDFRTEVLGLVKAQQVKNAVIVPVGSKGGFIPKQLPKDGTRDEVQAEAIEAYKTFISGILDLTDNYIGDGTVPPANVVCWDDPDPYLVVAADKGTATFSDIANGISQSYGYWLDDAFASGGSVGYDHKAMGITARGGWEAVKRHFRETGKDIQSDVFTAIGVGDMSGDVFGNGMLLSKHIKLVGAFNHLDIFIDPDADPSVSFKERQRLFALPRSSWQDYDTSLISKGGGVFSRQAKSIPLSQEIKDLTGLSADNVTPNELMQALLGAPVELLWFGGIGTYIKAKTQSHQDVGDKANDSIRVDGANVRAKVIGEGANLGVTQAGRIEYAQAGGRINTDAIDNSAGVDSSDNEVNIKILLGAAIEHGELKREARDDLLASMTDEVADLVLAHNYDQTGALSVAQMRATLDHDAYERLMVSLTAKGVLNRSVEGLPGTEAMQAIASSNRGLTRPEISVLLAYAKNSLFDELVKTDVADDPFMADALKAYFPTALHSFEKALENHRLRREIIVSRLTNLMIDVCGPVFTLRLQEQTQGSVDKIAKAFVVAFETLKIADLRENIAALDNKVEAQAQLRLHNEISNVLQRVVAWLVRHNETESIADRVAKRSQLSGLIDNAWLELLSPYDQMRAEKRIKTYTKLGVSKDLATDVALLKSRASAFDVMSLAEATGWSPQRAAELFYDIGGRFKIDRIRSALLNTKSNSHWERLAMRHLQEDFFKAQARFSQNVAVYAATTKQDPDLAVRSLIADWVRAEIPQMKTYEESVTAMSRAGGWTVSKFAIVNAQLSDLLDGI</sequence>
<dbReference type="InterPro" id="IPR024727">
    <property type="entry name" value="NAD_Glu_DH_N_ACT1"/>
</dbReference>
<evidence type="ECO:0000259" key="3">
    <source>
        <dbReference type="Pfam" id="PF05088"/>
    </source>
</evidence>
<dbReference type="InterPro" id="IPR049056">
    <property type="entry name" value="NAD_Glu_DH_HM3"/>
</dbReference>